<dbReference type="InterPro" id="IPR000997">
    <property type="entry name" value="Cholinesterase"/>
</dbReference>
<evidence type="ECO:0000259" key="7">
    <source>
        <dbReference type="Pfam" id="PF00135"/>
    </source>
</evidence>
<feature type="chain" id="PRO_5035911047" description="Carboxylesterase type B domain-containing protein" evidence="6">
    <location>
        <begin position="29"/>
        <end position="507"/>
    </location>
</feature>
<feature type="signal peptide" evidence="6">
    <location>
        <begin position="1"/>
        <end position="28"/>
    </location>
</feature>
<comment type="caution">
    <text evidence="8">The sequence shown here is derived from an EMBL/GenBank/DDBJ whole genome shotgun (WGS) entry which is preliminary data.</text>
</comment>
<dbReference type="InterPro" id="IPR029058">
    <property type="entry name" value="AB_hydrolase_fold"/>
</dbReference>
<dbReference type="Gene3D" id="3.40.50.1820">
    <property type="entry name" value="alpha/beta hydrolase"/>
    <property type="match status" value="1"/>
</dbReference>
<proteinExistence type="inferred from homology"/>
<evidence type="ECO:0000256" key="2">
    <source>
        <dbReference type="ARBA" id="ARBA00022487"/>
    </source>
</evidence>
<feature type="active site" description="Charge relay system" evidence="5">
    <location>
        <position position="466"/>
    </location>
</feature>
<sequence>MNIRTPLLLSRWLLSVSTLFSLVATATASTVTQATTLGSIRGTIIEHSAIQVKVFYGIPYAKPPVGELRFKAPEPLAGWTGTRDATILPSACWQPIDTKFDRFPMVEMWNANTNMSEDCLYLNMWVPDTADPKAVMVWIYGGAFNAGSSSLDVYNGLAMAARNNVIVVTFNYRLGPFGFLYCGNPDCPGNVGLLDQVLALKFVKENAEKLGGNPQLITIYGESAGAISVGMHLMSPLSWDLFTYAMLMSGAPQVYYATQTTEKALSRTRQLACDRDCSDRDINDVVYDLRSMSAQHLEARQWQVRGEAIIDLLFSPVVDGSFLLKHPLQLMAYGKVKNTTIMTGVVKDEGTYFLIYRFPQMFANRDPNPITSHQYATVVDKLLGSTFSTDYMKHLTMNEYYDSELPGSRGSYVDAVDDIYGDTTFKCSVVDFAQFYSTQVKGRVFMYSYEHRASTNTWPQWMGVPHGYELDIFFGQPWLEKGSNYTDSERTFSDDITKRTASFAKHG</sequence>
<protein>
    <recommendedName>
        <fullName evidence="7">Carboxylesterase type B domain-containing protein</fullName>
    </recommendedName>
</protein>
<evidence type="ECO:0000256" key="5">
    <source>
        <dbReference type="PIRSR" id="PIRSR600997-1"/>
    </source>
</evidence>
<feature type="active site" description="Acyl-ester intermediate" evidence="5">
    <location>
        <position position="223"/>
    </location>
</feature>
<dbReference type="PANTHER" id="PTHR43918:SF4">
    <property type="entry name" value="CARBOXYLIC ESTER HYDROLASE"/>
    <property type="match status" value="1"/>
</dbReference>
<keyword evidence="4" id="KW-1015">Disulfide bond</keyword>
<evidence type="ECO:0000313" key="8">
    <source>
        <dbReference type="EMBL" id="CAG5115703.1"/>
    </source>
</evidence>
<dbReference type="InterPro" id="IPR002018">
    <property type="entry name" value="CarbesteraseB"/>
</dbReference>
<keyword evidence="9" id="KW-1185">Reference proteome</keyword>
<gene>
    <name evidence="8" type="ORF">CUNI_LOCUS1261</name>
</gene>
<evidence type="ECO:0000256" key="6">
    <source>
        <dbReference type="SAM" id="SignalP"/>
    </source>
</evidence>
<evidence type="ECO:0000256" key="1">
    <source>
        <dbReference type="ARBA" id="ARBA00005964"/>
    </source>
</evidence>
<evidence type="ECO:0000256" key="3">
    <source>
        <dbReference type="ARBA" id="ARBA00022801"/>
    </source>
</evidence>
<dbReference type="InterPro" id="IPR050654">
    <property type="entry name" value="AChE-related_enzymes"/>
</dbReference>
<feature type="domain" description="Carboxylesterase type B" evidence="7">
    <location>
        <begin position="34"/>
        <end position="507"/>
    </location>
</feature>
<dbReference type="AlphaFoldDB" id="A0A8S3YEP8"/>
<keyword evidence="2" id="KW-0719">Serine esterase</keyword>
<keyword evidence="6" id="KW-0732">Signal</keyword>
<reference evidence="8" key="1">
    <citation type="submission" date="2021-04" db="EMBL/GenBank/DDBJ databases">
        <authorList>
            <consortium name="Molecular Ecology Group"/>
        </authorList>
    </citation>
    <scope>NUCLEOTIDE SEQUENCE</scope>
</reference>
<evidence type="ECO:0000256" key="4">
    <source>
        <dbReference type="ARBA" id="ARBA00023157"/>
    </source>
</evidence>
<dbReference type="Pfam" id="PF00135">
    <property type="entry name" value="COesterase"/>
    <property type="match status" value="1"/>
</dbReference>
<dbReference type="SUPFAM" id="SSF53474">
    <property type="entry name" value="alpha/beta-Hydrolases"/>
    <property type="match status" value="1"/>
</dbReference>
<dbReference type="PRINTS" id="PR00878">
    <property type="entry name" value="CHOLNESTRASE"/>
</dbReference>
<evidence type="ECO:0000313" key="9">
    <source>
        <dbReference type="Proteomes" id="UP000678393"/>
    </source>
</evidence>
<name>A0A8S3YEP8_9EUPU</name>
<keyword evidence="3" id="KW-0378">Hydrolase</keyword>
<dbReference type="GO" id="GO:0004104">
    <property type="term" value="F:cholinesterase activity"/>
    <property type="evidence" value="ECO:0007669"/>
    <property type="project" value="InterPro"/>
</dbReference>
<comment type="similarity">
    <text evidence="1">Belongs to the type-B carboxylesterase/lipase family.</text>
</comment>
<dbReference type="FunFam" id="3.40.50.1820:FF:000029">
    <property type="entry name" value="Acetylcholinesterase"/>
    <property type="match status" value="1"/>
</dbReference>
<organism evidence="8 9">
    <name type="scientific">Candidula unifasciata</name>
    <dbReference type="NCBI Taxonomy" id="100452"/>
    <lineage>
        <taxon>Eukaryota</taxon>
        <taxon>Metazoa</taxon>
        <taxon>Spiralia</taxon>
        <taxon>Lophotrochozoa</taxon>
        <taxon>Mollusca</taxon>
        <taxon>Gastropoda</taxon>
        <taxon>Heterobranchia</taxon>
        <taxon>Euthyneura</taxon>
        <taxon>Panpulmonata</taxon>
        <taxon>Eupulmonata</taxon>
        <taxon>Stylommatophora</taxon>
        <taxon>Helicina</taxon>
        <taxon>Helicoidea</taxon>
        <taxon>Geomitridae</taxon>
        <taxon>Candidula</taxon>
    </lineage>
</organism>
<dbReference type="OrthoDB" id="9000293at2759"/>
<dbReference type="EMBL" id="CAJHNH020000153">
    <property type="protein sequence ID" value="CAG5115703.1"/>
    <property type="molecule type" value="Genomic_DNA"/>
</dbReference>
<accession>A0A8S3YEP8</accession>
<dbReference type="Proteomes" id="UP000678393">
    <property type="component" value="Unassembled WGS sequence"/>
</dbReference>
<feature type="non-terminal residue" evidence="8">
    <location>
        <position position="507"/>
    </location>
</feature>
<dbReference type="PANTHER" id="PTHR43918">
    <property type="entry name" value="ACETYLCHOLINESTERASE"/>
    <property type="match status" value="1"/>
</dbReference>
<feature type="active site" description="Charge relay system" evidence="5">
    <location>
        <position position="349"/>
    </location>
</feature>